<dbReference type="VEuPathDB" id="VectorBase:GAUT017627"/>
<dbReference type="AlphaFoldDB" id="A0A1A9UW06"/>
<keyword evidence="1" id="KW-1133">Transmembrane helix</keyword>
<protein>
    <submittedName>
        <fullName evidence="2">Uncharacterized protein</fullName>
    </submittedName>
</protein>
<accession>A0A1A9UW06</accession>
<dbReference type="EnsemblMetazoa" id="GAUT017627-RA">
    <property type="protein sequence ID" value="GAUT017627-PA"/>
    <property type="gene ID" value="GAUT017627"/>
</dbReference>
<feature type="transmembrane region" description="Helical" evidence="1">
    <location>
        <begin position="12"/>
        <end position="35"/>
    </location>
</feature>
<name>A0A1A9UW06_GLOAU</name>
<organism evidence="2 3">
    <name type="scientific">Glossina austeni</name>
    <name type="common">Savannah tsetse fly</name>
    <dbReference type="NCBI Taxonomy" id="7395"/>
    <lineage>
        <taxon>Eukaryota</taxon>
        <taxon>Metazoa</taxon>
        <taxon>Ecdysozoa</taxon>
        <taxon>Arthropoda</taxon>
        <taxon>Hexapoda</taxon>
        <taxon>Insecta</taxon>
        <taxon>Pterygota</taxon>
        <taxon>Neoptera</taxon>
        <taxon>Endopterygota</taxon>
        <taxon>Diptera</taxon>
        <taxon>Brachycera</taxon>
        <taxon>Muscomorpha</taxon>
        <taxon>Hippoboscoidea</taxon>
        <taxon>Glossinidae</taxon>
        <taxon>Glossina</taxon>
    </lineage>
</organism>
<evidence type="ECO:0000313" key="2">
    <source>
        <dbReference type="EnsemblMetazoa" id="GAUT017627-PA"/>
    </source>
</evidence>
<keyword evidence="3" id="KW-1185">Reference proteome</keyword>
<dbReference type="Proteomes" id="UP000078200">
    <property type="component" value="Unassembled WGS sequence"/>
</dbReference>
<proteinExistence type="predicted"/>
<keyword evidence="1" id="KW-0812">Transmembrane</keyword>
<evidence type="ECO:0000313" key="3">
    <source>
        <dbReference type="Proteomes" id="UP000078200"/>
    </source>
</evidence>
<keyword evidence="1" id="KW-0472">Membrane</keyword>
<evidence type="ECO:0000256" key="1">
    <source>
        <dbReference type="SAM" id="Phobius"/>
    </source>
</evidence>
<reference evidence="2" key="1">
    <citation type="submission" date="2020-05" db="UniProtKB">
        <authorList>
            <consortium name="EnsemblMetazoa"/>
        </authorList>
    </citation>
    <scope>IDENTIFICATION</scope>
    <source>
        <strain evidence="2">TTRI</strain>
    </source>
</reference>
<sequence length="195" mass="22020">MDMINPQTRPQLTTFFWIARCCILMMDMFNIFLYLPDEHISNILKRYLYRPTANLSRRDCVKAFSILTNSSAFVEMFSSLSSNEELSSAKTGGLCATLIERPPTAAAQLSNAVHIPNVQRSDTLCWLMICLLKAVYLQINCFLYLNILGSFGRHESVATKSSQTSRRLLATLNNDAKLIKIIFESFTSLTSGINE</sequence>